<evidence type="ECO:0000313" key="1">
    <source>
        <dbReference type="EMBL" id="KYK59890.1"/>
    </source>
</evidence>
<dbReference type="RefSeq" id="XP_040659242.1">
    <property type="nucleotide sequence ID" value="XM_040798359.1"/>
</dbReference>
<dbReference type="AlphaFoldDB" id="A0A151GS29"/>
<comment type="caution">
    <text evidence="1">The sequence shown here is derived from an EMBL/GenBank/DDBJ whole genome shotgun (WGS) entry which is preliminary data.</text>
</comment>
<accession>A0A151GS29</accession>
<dbReference type="InParanoid" id="A0A151GS29"/>
<name>A0A151GS29_DRECN</name>
<protein>
    <submittedName>
        <fullName evidence="1">Uncharacterized protein</fullName>
    </submittedName>
</protein>
<reference evidence="1 2" key="1">
    <citation type="journal article" date="2016" name="Sci. Rep.">
        <title>Insights into Adaptations to a Near-Obligate Nematode Endoparasitic Lifestyle from the Finished Genome of Drechmeria coniospora.</title>
        <authorList>
            <person name="Zhang L."/>
            <person name="Zhou Z."/>
            <person name="Guo Q."/>
            <person name="Fokkens L."/>
            <person name="Miskei M."/>
            <person name="Pocsi I."/>
            <person name="Zhang W."/>
            <person name="Chen M."/>
            <person name="Wang L."/>
            <person name="Sun Y."/>
            <person name="Donzelli B.G."/>
            <person name="Gibson D.M."/>
            <person name="Nelson D.R."/>
            <person name="Luo J.G."/>
            <person name="Rep M."/>
            <person name="Liu H."/>
            <person name="Yang S."/>
            <person name="Wang J."/>
            <person name="Krasnoff S.B."/>
            <person name="Xu Y."/>
            <person name="Molnar I."/>
            <person name="Lin M."/>
        </authorList>
    </citation>
    <scope>NUCLEOTIDE SEQUENCE [LARGE SCALE GENOMIC DNA]</scope>
    <source>
        <strain evidence="1 2">ARSEF 6962</strain>
    </source>
</reference>
<organism evidence="1 2">
    <name type="scientific">Drechmeria coniospora</name>
    <name type="common">Nematophagous fungus</name>
    <name type="synonym">Meria coniospora</name>
    <dbReference type="NCBI Taxonomy" id="98403"/>
    <lineage>
        <taxon>Eukaryota</taxon>
        <taxon>Fungi</taxon>
        <taxon>Dikarya</taxon>
        <taxon>Ascomycota</taxon>
        <taxon>Pezizomycotina</taxon>
        <taxon>Sordariomycetes</taxon>
        <taxon>Hypocreomycetidae</taxon>
        <taxon>Hypocreales</taxon>
        <taxon>Ophiocordycipitaceae</taxon>
        <taxon>Drechmeria</taxon>
    </lineage>
</organism>
<keyword evidence="2" id="KW-1185">Reference proteome</keyword>
<dbReference type="Proteomes" id="UP000076580">
    <property type="component" value="Chromosome 01"/>
</dbReference>
<dbReference type="EMBL" id="LAYC01000001">
    <property type="protein sequence ID" value="KYK59890.1"/>
    <property type="molecule type" value="Genomic_DNA"/>
</dbReference>
<proteinExistence type="predicted"/>
<evidence type="ECO:0000313" key="2">
    <source>
        <dbReference type="Proteomes" id="UP000076580"/>
    </source>
</evidence>
<sequence length="119" mass="13118">MRRVPPTRLNVIRYLGCMGHMGDNDGDLDSSGRLGSRGDGTAIQLTLDQPLQALKLHEIEADEEESPWRISDCAVAGTLTSFMREKVMINEIVAKGPHFRELSANGKHIVSETNVAEDE</sequence>
<gene>
    <name evidence="1" type="ORF">DCS_01024</name>
</gene>
<dbReference type="GeneID" id="63713667"/>